<keyword evidence="4" id="KW-1185">Reference proteome</keyword>
<dbReference type="PANTHER" id="PTHR10130">
    <property type="entry name" value="PEROXISOMAL TARGETING SIGNAL 1 RECEPTOR PEX5"/>
    <property type="match status" value="1"/>
</dbReference>
<sequence length="312" mass="35031">MGDALCGPSNPLQNFQKHAAVDRTLHQDRLISRQPPGQGFRSPNLAQGTLDSEFAAFENNIAPPPLSDIQNKRHLQSPNPHIPLQNYGNNADWAADFQRLSVSGPSHILPQHHMPAGPSATGISQHNWQNEFMKQQQQSRLLYSSTQPYTSTSGFQTSLALDRTLQTTTMNDFTQGPAMDNLNSNEVFDESAFDAAFEQARVDLESQSHILQEEESRHALDEIPQPEIQAEEHSERIQIGSDTIPSVDKNDVSTNLNDHDELAKTAGQLLDSVSHDQSQKFRESNFLALMRRIRDREVHVEGEEFREVSTYP</sequence>
<dbReference type="STRING" id="1073090.A0A1L9SCG4"/>
<accession>A0A1L9SCG4</accession>
<name>A0A1L9SCG4_9EURO</name>
<dbReference type="Proteomes" id="UP000184188">
    <property type="component" value="Unassembled WGS sequence"/>
</dbReference>
<dbReference type="GeneID" id="34610137"/>
<dbReference type="RefSeq" id="XP_022579329.1">
    <property type="nucleotide sequence ID" value="XM_022723672.1"/>
</dbReference>
<dbReference type="GO" id="GO:0005778">
    <property type="term" value="C:peroxisomal membrane"/>
    <property type="evidence" value="ECO:0007669"/>
    <property type="project" value="TreeGrafter"/>
</dbReference>
<dbReference type="VEuPathDB" id="FungiDB:ASPZODRAFT_134964"/>
<evidence type="ECO:0000256" key="1">
    <source>
        <dbReference type="ARBA" id="ARBA00022737"/>
    </source>
</evidence>
<gene>
    <name evidence="3" type="ORF">ASPZODRAFT_134964</name>
</gene>
<dbReference type="GO" id="GO:0005052">
    <property type="term" value="F:peroxisome matrix targeting signal-1 binding"/>
    <property type="evidence" value="ECO:0007669"/>
    <property type="project" value="TreeGrafter"/>
</dbReference>
<dbReference type="AlphaFoldDB" id="A0A1L9SCG4"/>
<reference evidence="4" key="1">
    <citation type="journal article" date="2017" name="Genome Biol.">
        <title>Comparative genomics reveals high biological diversity and specific adaptations in the industrially and medically important fungal genus Aspergillus.</title>
        <authorList>
            <person name="de Vries R.P."/>
            <person name="Riley R."/>
            <person name="Wiebenga A."/>
            <person name="Aguilar-Osorio G."/>
            <person name="Amillis S."/>
            <person name="Uchima C.A."/>
            <person name="Anderluh G."/>
            <person name="Asadollahi M."/>
            <person name="Askin M."/>
            <person name="Barry K."/>
            <person name="Battaglia E."/>
            <person name="Bayram O."/>
            <person name="Benocci T."/>
            <person name="Braus-Stromeyer S.A."/>
            <person name="Caldana C."/>
            <person name="Canovas D."/>
            <person name="Cerqueira G.C."/>
            <person name="Chen F."/>
            <person name="Chen W."/>
            <person name="Choi C."/>
            <person name="Clum A."/>
            <person name="Dos Santos R.A."/>
            <person name="Damasio A.R."/>
            <person name="Diallinas G."/>
            <person name="Emri T."/>
            <person name="Fekete E."/>
            <person name="Flipphi M."/>
            <person name="Freyberg S."/>
            <person name="Gallo A."/>
            <person name="Gournas C."/>
            <person name="Habgood R."/>
            <person name="Hainaut M."/>
            <person name="Harispe M.L."/>
            <person name="Henrissat B."/>
            <person name="Hilden K.S."/>
            <person name="Hope R."/>
            <person name="Hossain A."/>
            <person name="Karabika E."/>
            <person name="Karaffa L."/>
            <person name="Karanyi Z."/>
            <person name="Krasevec N."/>
            <person name="Kuo A."/>
            <person name="Kusch H."/>
            <person name="LaButti K."/>
            <person name="Lagendijk E.L."/>
            <person name="Lapidus A."/>
            <person name="Levasseur A."/>
            <person name="Lindquist E."/>
            <person name="Lipzen A."/>
            <person name="Logrieco A.F."/>
            <person name="MacCabe A."/>
            <person name="Maekelae M.R."/>
            <person name="Malavazi I."/>
            <person name="Melin P."/>
            <person name="Meyer V."/>
            <person name="Mielnichuk N."/>
            <person name="Miskei M."/>
            <person name="Molnar A.P."/>
            <person name="Mule G."/>
            <person name="Ngan C.Y."/>
            <person name="Orejas M."/>
            <person name="Orosz E."/>
            <person name="Ouedraogo J.P."/>
            <person name="Overkamp K.M."/>
            <person name="Park H.-S."/>
            <person name="Perrone G."/>
            <person name="Piumi F."/>
            <person name="Punt P.J."/>
            <person name="Ram A.F."/>
            <person name="Ramon A."/>
            <person name="Rauscher S."/>
            <person name="Record E."/>
            <person name="Riano-Pachon D.M."/>
            <person name="Robert V."/>
            <person name="Roehrig J."/>
            <person name="Ruller R."/>
            <person name="Salamov A."/>
            <person name="Salih N.S."/>
            <person name="Samson R.A."/>
            <person name="Sandor E."/>
            <person name="Sanguinetti M."/>
            <person name="Schuetze T."/>
            <person name="Sepcic K."/>
            <person name="Shelest E."/>
            <person name="Sherlock G."/>
            <person name="Sophianopoulou V."/>
            <person name="Squina F.M."/>
            <person name="Sun H."/>
            <person name="Susca A."/>
            <person name="Todd R.B."/>
            <person name="Tsang A."/>
            <person name="Unkles S.E."/>
            <person name="van de Wiele N."/>
            <person name="van Rossen-Uffink D."/>
            <person name="Oliveira J.V."/>
            <person name="Vesth T.C."/>
            <person name="Visser J."/>
            <person name="Yu J.-H."/>
            <person name="Zhou M."/>
            <person name="Andersen M.R."/>
            <person name="Archer D.B."/>
            <person name="Baker S.E."/>
            <person name="Benoit I."/>
            <person name="Brakhage A.A."/>
            <person name="Braus G.H."/>
            <person name="Fischer R."/>
            <person name="Frisvad J.C."/>
            <person name="Goldman G.H."/>
            <person name="Houbraken J."/>
            <person name="Oakley B."/>
            <person name="Pocsi I."/>
            <person name="Scazzocchio C."/>
            <person name="Seiboth B."/>
            <person name="vanKuyk P.A."/>
            <person name="Wortman J."/>
            <person name="Dyer P.S."/>
            <person name="Grigoriev I.V."/>
        </authorList>
    </citation>
    <scope>NUCLEOTIDE SEQUENCE [LARGE SCALE GENOMIC DNA]</scope>
    <source>
        <strain evidence="4">CBS 506.65</strain>
    </source>
</reference>
<dbReference type="GO" id="GO:0016560">
    <property type="term" value="P:protein import into peroxisome matrix, docking"/>
    <property type="evidence" value="ECO:0007669"/>
    <property type="project" value="TreeGrafter"/>
</dbReference>
<evidence type="ECO:0000313" key="3">
    <source>
        <dbReference type="EMBL" id="OJJ44819.1"/>
    </source>
</evidence>
<protein>
    <recommendedName>
        <fullName evidence="5">Peroxin 20</fullName>
    </recommendedName>
</protein>
<evidence type="ECO:0000313" key="4">
    <source>
        <dbReference type="Proteomes" id="UP000184188"/>
    </source>
</evidence>
<keyword evidence="2" id="KW-0802">TPR repeat</keyword>
<evidence type="ECO:0008006" key="5">
    <source>
        <dbReference type="Google" id="ProtNLM"/>
    </source>
</evidence>
<dbReference type="OrthoDB" id="5407351at2759"/>
<dbReference type="Gene3D" id="6.10.280.230">
    <property type="match status" value="1"/>
</dbReference>
<dbReference type="EMBL" id="KV878347">
    <property type="protein sequence ID" value="OJJ44819.1"/>
    <property type="molecule type" value="Genomic_DNA"/>
</dbReference>
<evidence type="ECO:0000256" key="2">
    <source>
        <dbReference type="ARBA" id="ARBA00022803"/>
    </source>
</evidence>
<dbReference type="PANTHER" id="PTHR10130:SF4">
    <property type="entry name" value="MICROBODY (PEROXISOME) BIOGENESIS PROTEIN PEROXIN 20 (EUROFUNG)"/>
    <property type="match status" value="1"/>
</dbReference>
<keyword evidence="1" id="KW-0677">Repeat</keyword>
<dbReference type="GO" id="GO:0005829">
    <property type="term" value="C:cytosol"/>
    <property type="evidence" value="ECO:0007669"/>
    <property type="project" value="TreeGrafter"/>
</dbReference>
<dbReference type="InterPro" id="IPR024111">
    <property type="entry name" value="PEX5/PEX5L"/>
</dbReference>
<organism evidence="3 4">
    <name type="scientific">Penicilliopsis zonata CBS 506.65</name>
    <dbReference type="NCBI Taxonomy" id="1073090"/>
    <lineage>
        <taxon>Eukaryota</taxon>
        <taxon>Fungi</taxon>
        <taxon>Dikarya</taxon>
        <taxon>Ascomycota</taxon>
        <taxon>Pezizomycotina</taxon>
        <taxon>Eurotiomycetes</taxon>
        <taxon>Eurotiomycetidae</taxon>
        <taxon>Eurotiales</taxon>
        <taxon>Aspergillaceae</taxon>
        <taxon>Penicilliopsis</taxon>
    </lineage>
</organism>
<proteinExistence type="predicted"/>